<dbReference type="Proteomes" id="UP000809137">
    <property type="component" value="Unassembled WGS sequence"/>
</dbReference>
<comment type="caution">
    <text evidence="1">The sequence shown here is derived from an EMBL/GenBank/DDBJ whole genome shotgun (WGS) entry which is preliminary data.</text>
</comment>
<name>A0ABS1Z087_9GAMM</name>
<gene>
    <name evidence="1" type="ORF">JJB79_00080</name>
</gene>
<sequence length="81" mass="9546">MLRDYLKLESEDRLVEQDKQTARNDREAITRWQITDSQGRAKGSVVLSDKFNTRRSWNVNYRITQMDASGRIVIDRLTDTL</sequence>
<evidence type="ECO:0000313" key="2">
    <source>
        <dbReference type="Proteomes" id="UP000809137"/>
    </source>
</evidence>
<dbReference type="RefSeq" id="WP_039385074.1">
    <property type="nucleotide sequence ID" value="NZ_CP083448.1"/>
</dbReference>
<accession>A0ABS1Z087</accession>
<reference evidence="1 2" key="1">
    <citation type="submission" date="2021-01" db="EMBL/GenBank/DDBJ databases">
        <title>Complete genome sequence of Pantoea eucrina OB49, a heavy metal tolerant bacterium with PGPR potential isolated from wheat in Algeria.</title>
        <authorList>
            <person name="Lekired A."/>
            <person name="Ouzari I.H."/>
        </authorList>
    </citation>
    <scope>NUCLEOTIDE SEQUENCE [LARGE SCALE GENOMIC DNA]</scope>
    <source>
        <strain evidence="1 2">OB49</strain>
    </source>
</reference>
<protein>
    <submittedName>
        <fullName evidence="1">Uncharacterized protein</fullName>
    </submittedName>
</protein>
<dbReference type="EMBL" id="JAFCXS010000001">
    <property type="protein sequence ID" value="MBM0745822.1"/>
    <property type="molecule type" value="Genomic_DNA"/>
</dbReference>
<proteinExistence type="predicted"/>
<keyword evidence="2" id="KW-1185">Reference proteome</keyword>
<evidence type="ECO:0000313" key="1">
    <source>
        <dbReference type="EMBL" id="MBM0745822.1"/>
    </source>
</evidence>
<organism evidence="1 2">
    <name type="scientific">Pantoea eucrina</name>
    <dbReference type="NCBI Taxonomy" id="472693"/>
    <lineage>
        <taxon>Bacteria</taxon>
        <taxon>Pseudomonadati</taxon>
        <taxon>Pseudomonadota</taxon>
        <taxon>Gammaproteobacteria</taxon>
        <taxon>Enterobacterales</taxon>
        <taxon>Erwiniaceae</taxon>
        <taxon>Pantoea</taxon>
    </lineage>
</organism>
<dbReference type="GeneID" id="84691586"/>